<dbReference type="PANTHER" id="PTHR31087">
    <property type="match status" value="1"/>
</dbReference>
<dbReference type="AlphaFoldDB" id="A0A0R0L576"/>
<dbReference type="InterPro" id="IPR038595">
    <property type="entry name" value="LOR_sf"/>
</dbReference>
<feature type="transmembrane region" description="Helical" evidence="2">
    <location>
        <begin position="199"/>
        <end position="219"/>
    </location>
</feature>
<dbReference type="Proteomes" id="UP000008827">
    <property type="component" value="Chromosome 2"/>
</dbReference>
<dbReference type="EnsemblPlants" id="KRH72770">
    <property type="protein sequence ID" value="KRH72770"/>
    <property type="gene ID" value="GLYMA_02G233000"/>
</dbReference>
<accession>A0A0R0L576</accession>
<dbReference type="EMBL" id="CM000835">
    <property type="protein sequence ID" value="KRH72770.1"/>
    <property type="molecule type" value="Genomic_DNA"/>
</dbReference>
<dbReference type="Gramene" id="KRH72770">
    <property type="protein sequence ID" value="KRH72770"/>
    <property type="gene ID" value="GLYMA_02G233000"/>
</dbReference>
<dbReference type="SUPFAM" id="SSF54518">
    <property type="entry name" value="Tubby C-terminal domain-like"/>
    <property type="match status" value="1"/>
</dbReference>
<organism evidence="3">
    <name type="scientific">Glycine max</name>
    <name type="common">Soybean</name>
    <name type="synonym">Glycine hispida</name>
    <dbReference type="NCBI Taxonomy" id="3847"/>
    <lineage>
        <taxon>Eukaryota</taxon>
        <taxon>Viridiplantae</taxon>
        <taxon>Streptophyta</taxon>
        <taxon>Embryophyta</taxon>
        <taxon>Tracheophyta</taxon>
        <taxon>Spermatophyta</taxon>
        <taxon>Magnoliopsida</taxon>
        <taxon>eudicotyledons</taxon>
        <taxon>Gunneridae</taxon>
        <taxon>Pentapetalae</taxon>
        <taxon>rosids</taxon>
        <taxon>fabids</taxon>
        <taxon>Fabales</taxon>
        <taxon>Fabaceae</taxon>
        <taxon>Papilionoideae</taxon>
        <taxon>50 kb inversion clade</taxon>
        <taxon>NPAAA clade</taxon>
        <taxon>indigoferoid/millettioid clade</taxon>
        <taxon>Phaseoleae</taxon>
        <taxon>Glycine</taxon>
        <taxon>Glycine subgen. Soja</taxon>
    </lineage>
</organism>
<evidence type="ECO:0000256" key="2">
    <source>
        <dbReference type="SAM" id="Phobius"/>
    </source>
</evidence>
<evidence type="ECO:0000313" key="5">
    <source>
        <dbReference type="Proteomes" id="UP000008827"/>
    </source>
</evidence>
<evidence type="ECO:0000256" key="1">
    <source>
        <dbReference type="ARBA" id="ARBA00005437"/>
    </source>
</evidence>
<dbReference type="Gene3D" id="2.40.160.200">
    <property type="entry name" value="LURP1-related"/>
    <property type="match status" value="1"/>
</dbReference>
<dbReference type="PaxDb" id="3847-GLYMA02G39920.1"/>
<dbReference type="SMR" id="A0A0R0L576"/>
<reference evidence="3 4" key="1">
    <citation type="journal article" date="2010" name="Nature">
        <title>Genome sequence of the palaeopolyploid soybean.</title>
        <authorList>
            <person name="Schmutz J."/>
            <person name="Cannon S.B."/>
            <person name="Schlueter J."/>
            <person name="Ma J."/>
            <person name="Mitros T."/>
            <person name="Nelson W."/>
            <person name="Hyten D.L."/>
            <person name="Song Q."/>
            <person name="Thelen J.J."/>
            <person name="Cheng J."/>
            <person name="Xu D."/>
            <person name="Hellsten U."/>
            <person name="May G.D."/>
            <person name="Yu Y."/>
            <person name="Sakurai T."/>
            <person name="Umezawa T."/>
            <person name="Bhattacharyya M.K."/>
            <person name="Sandhu D."/>
            <person name="Valliyodan B."/>
            <person name="Lindquist E."/>
            <person name="Peto M."/>
            <person name="Grant D."/>
            <person name="Shu S."/>
            <person name="Goodstein D."/>
            <person name="Barry K."/>
            <person name="Futrell-Griggs M."/>
            <person name="Abernathy B."/>
            <person name="Du J."/>
            <person name="Tian Z."/>
            <person name="Zhu L."/>
            <person name="Gill N."/>
            <person name="Joshi T."/>
            <person name="Libault M."/>
            <person name="Sethuraman A."/>
            <person name="Zhang X.-C."/>
            <person name="Shinozaki K."/>
            <person name="Nguyen H.T."/>
            <person name="Wing R.A."/>
            <person name="Cregan P."/>
            <person name="Specht J."/>
            <person name="Grimwood J."/>
            <person name="Rokhsar D."/>
            <person name="Stacey G."/>
            <person name="Shoemaker R.C."/>
            <person name="Jackson S.A."/>
        </authorList>
    </citation>
    <scope>NUCLEOTIDE SEQUENCE</scope>
    <source>
        <strain evidence="4">cv. Williams 82</strain>
        <tissue evidence="3">Callus</tissue>
    </source>
</reference>
<name>A0A0R0L576_SOYBN</name>
<keyword evidence="2" id="KW-1133">Transmembrane helix</keyword>
<comment type="similarity">
    <text evidence="1">Belongs to the LOR family.</text>
</comment>
<dbReference type="Pfam" id="PF04525">
    <property type="entry name" value="LOR"/>
    <property type="match status" value="1"/>
</dbReference>
<dbReference type="PANTHER" id="PTHR31087:SF85">
    <property type="entry name" value="PROTEIN LURP-ONE-RELATED 7"/>
    <property type="match status" value="1"/>
</dbReference>
<dbReference type="ExpressionAtlas" id="A0A0R0L576">
    <property type="expression patterns" value="baseline and differential"/>
</dbReference>
<evidence type="ECO:0008006" key="6">
    <source>
        <dbReference type="Google" id="ProtNLM"/>
    </source>
</evidence>
<dbReference type="InterPro" id="IPR007612">
    <property type="entry name" value="LOR"/>
</dbReference>
<keyword evidence="5" id="KW-1185">Reference proteome</keyword>
<proteinExistence type="inferred from homology"/>
<keyword evidence="2" id="KW-0812">Transmembrane</keyword>
<reference evidence="4" key="2">
    <citation type="submission" date="2018-02" db="UniProtKB">
        <authorList>
            <consortium name="EnsemblPlants"/>
        </authorList>
    </citation>
    <scope>IDENTIFICATION</scope>
    <source>
        <strain evidence="4">Williams 82</strain>
    </source>
</reference>
<evidence type="ECO:0000313" key="4">
    <source>
        <dbReference type="EnsemblPlants" id="KRH72770"/>
    </source>
</evidence>
<sequence>MIIVIISSCFSLNWWVAERERLNKAKMELATSELSYPGSGNWEIPIDLFGSKKHAGVSRGVLAFTDESGNIVFRVNRHPPNPNSLPLPKDKKLLLDASGNTLFSIYRYHNGSWKCYKGNSEENKELVFSVQRTLKTITRVELEVLFEAERSNDECCDLKVKGSPFKRSCCIYKHVDLVAQSSLMYKLHQIHVSRGKFRLTIFPGTIDHALIVALFVIFLSGRK</sequence>
<reference evidence="3" key="3">
    <citation type="submission" date="2018-07" db="EMBL/GenBank/DDBJ databases">
        <title>WGS assembly of Glycine max.</title>
        <authorList>
            <person name="Schmutz J."/>
            <person name="Cannon S."/>
            <person name="Schlueter J."/>
            <person name="Ma J."/>
            <person name="Mitros T."/>
            <person name="Nelson W."/>
            <person name="Hyten D."/>
            <person name="Song Q."/>
            <person name="Thelen J."/>
            <person name="Cheng J."/>
            <person name="Xu D."/>
            <person name="Hellsten U."/>
            <person name="May G."/>
            <person name="Yu Y."/>
            <person name="Sakurai T."/>
            <person name="Umezawa T."/>
            <person name="Bhattacharyya M."/>
            <person name="Sandhu D."/>
            <person name="Valliyodan B."/>
            <person name="Lindquist E."/>
            <person name="Peto M."/>
            <person name="Grant D."/>
            <person name="Shu S."/>
            <person name="Goodstein D."/>
            <person name="Barry K."/>
            <person name="Futrell-Griggs M."/>
            <person name="Abernathy B."/>
            <person name="Du J."/>
            <person name="Tian Z."/>
            <person name="Zhu L."/>
            <person name="Gill N."/>
            <person name="Joshi T."/>
            <person name="Libault M."/>
            <person name="Sethuraman A."/>
            <person name="Zhang X."/>
            <person name="Shinozaki K."/>
            <person name="Nguyen H."/>
            <person name="Wing R."/>
            <person name="Cregan P."/>
            <person name="Specht J."/>
            <person name="Grimwood J."/>
            <person name="Rokhsar D."/>
            <person name="Stacey G."/>
            <person name="Shoemaker R."/>
            <person name="Jackson S."/>
        </authorList>
    </citation>
    <scope>NUCLEOTIDE SEQUENCE</scope>
    <source>
        <tissue evidence="3">Callus</tissue>
    </source>
</reference>
<evidence type="ECO:0000313" key="3">
    <source>
        <dbReference type="EMBL" id="KRH72770.1"/>
    </source>
</evidence>
<keyword evidence="2" id="KW-0472">Membrane</keyword>
<protein>
    <recommendedName>
        <fullName evidence="6">Tubby C-terminal domain-containing protein</fullName>
    </recommendedName>
</protein>
<gene>
    <name evidence="4" type="primary">LOC100806967</name>
    <name evidence="3" type="ORF">GLYMA_02G233000</name>
</gene>
<dbReference type="InterPro" id="IPR025659">
    <property type="entry name" value="Tubby-like_C"/>
</dbReference>